<dbReference type="RefSeq" id="WP_188096385.1">
    <property type="nucleotide sequence ID" value="NZ_JAATTO010000024.1"/>
</dbReference>
<dbReference type="EMBL" id="JAATTO010000024">
    <property type="protein sequence ID" value="MBC9980130.1"/>
    <property type="molecule type" value="Genomic_DNA"/>
</dbReference>
<comment type="caution">
    <text evidence="1">The sequence shown here is derived from an EMBL/GenBank/DDBJ whole genome shotgun (WGS) entry which is preliminary data.</text>
</comment>
<organism evidence="1 2">
    <name type="scientific">Bradyrhizobium campsiandrae</name>
    <dbReference type="NCBI Taxonomy" id="1729892"/>
    <lineage>
        <taxon>Bacteria</taxon>
        <taxon>Pseudomonadati</taxon>
        <taxon>Pseudomonadota</taxon>
        <taxon>Alphaproteobacteria</taxon>
        <taxon>Hyphomicrobiales</taxon>
        <taxon>Nitrobacteraceae</taxon>
        <taxon>Bradyrhizobium</taxon>
    </lineage>
</organism>
<dbReference type="Proteomes" id="UP000639516">
    <property type="component" value="Unassembled WGS sequence"/>
</dbReference>
<proteinExistence type="predicted"/>
<dbReference type="Pfam" id="PF14414">
    <property type="entry name" value="WHH"/>
    <property type="match status" value="1"/>
</dbReference>
<evidence type="ECO:0000313" key="2">
    <source>
        <dbReference type="Proteomes" id="UP000639516"/>
    </source>
</evidence>
<keyword evidence="1" id="KW-0540">Nuclease</keyword>
<reference evidence="1 2" key="1">
    <citation type="journal article" date="2020" name="Arch. Microbiol.">
        <title>Bradyrhizobium campsiandrae sp. nov., a nitrogen-fixing bacterial strain isolated from a native leguminous tree from the Amazon adapted to flooded conditions.</title>
        <authorList>
            <person name="Cabral Michel D."/>
            <person name="Martins da Costa E."/>
            <person name="Azarias Guimaraes A."/>
            <person name="Soares de Carvalho T."/>
            <person name="Santos de Castro Caputo P."/>
            <person name="Willems A."/>
            <person name="de Souza Moreira F.M."/>
        </authorList>
    </citation>
    <scope>NUCLEOTIDE SEQUENCE [LARGE SCALE GENOMIC DNA]</scope>
    <source>
        <strain evidence="2">INPA 384B</strain>
    </source>
</reference>
<keyword evidence="1" id="KW-0255">Endonuclease</keyword>
<accession>A0ABR7U960</accession>
<name>A0ABR7U960_9BRAD</name>
<gene>
    <name evidence="1" type="ORF">HA482_18160</name>
</gene>
<dbReference type="GO" id="GO:0004519">
    <property type="term" value="F:endonuclease activity"/>
    <property type="evidence" value="ECO:0007669"/>
    <property type="project" value="UniProtKB-KW"/>
</dbReference>
<sequence length="77" mass="8725">MKIKPTGSRRDDFNLANEDGKFPGIPKGYMWHHVDDFDPTSGEATLELIPREAHRAALPHAGSVAQYEKHHGVKYKR</sequence>
<keyword evidence="2" id="KW-1185">Reference proteome</keyword>
<protein>
    <submittedName>
        <fullName evidence="1">HNH endonuclease</fullName>
    </submittedName>
</protein>
<evidence type="ECO:0000313" key="1">
    <source>
        <dbReference type="EMBL" id="MBC9980130.1"/>
    </source>
</evidence>
<keyword evidence="1" id="KW-0378">Hydrolase</keyword>
<dbReference type="InterPro" id="IPR032869">
    <property type="entry name" value="WHH_dom_containing"/>
</dbReference>